<dbReference type="EMBL" id="JACIDT010000012">
    <property type="protein sequence ID" value="MBB3927438.1"/>
    <property type="molecule type" value="Genomic_DNA"/>
</dbReference>
<dbReference type="InterPro" id="IPR036388">
    <property type="entry name" value="WH-like_DNA-bd_sf"/>
</dbReference>
<dbReference type="Gene3D" id="3.40.50.450">
    <property type="match status" value="1"/>
</dbReference>
<protein>
    <submittedName>
        <fullName evidence="5">DNA processing protein</fullName>
    </submittedName>
</protein>
<comment type="caution">
    <text evidence="5">The sequence shown here is derived from an EMBL/GenBank/DDBJ whole genome shotgun (WGS) entry which is preliminary data.</text>
</comment>
<comment type="similarity">
    <text evidence="1">Belongs to the DprA/Smf family.</text>
</comment>
<name>A0A7W6BIB0_9SPHN</name>
<dbReference type="Proteomes" id="UP000571950">
    <property type="component" value="Unassembled WGS sequence"/>
</dbReference>
<proteinExistence type="inferred from homology"/>
<dbReference type="GO" id="GO:0009294">
    <property type="term" value="P:DNA-mediated transformation"/>
    <property type="evidence" value="ECO:0007669"/>
    <property type="project" value="InterPro"/>
</dbReference>
<organism evidence="5 6">
    <name type="scientific">Sphingobium jiangsuense</name>
    <dbReference type="NCBI Taxonomy" id="870476"/>
    <lineage>
        <taxon>Bacteria</taxon>
        <taxon>Pseudomonadati</taxon>
        <taxon>Pseudomonadota</taxon>
        <taxon>Alphaproteobacteria</taxon>
        <taxon>Sphingomonadales</taxon>
        <taxon>Sphingomonadaceae</taxon>
        <taxon>Sphingobium</taxon>
    </lineage>
</organism>
<evidence type="ECO:0000259" key="3">
    <source>
        <dbReference type="Pfam" id="PF02481"/>
    </source>
</evidence>
<dbReference type="PANTHER" id="PTHR43022:SF1">
    <property type="entry name" value="PROTEIN SMF"/>
    <property type="match status" value="1"/>
</dbReference>
<sequence>MDQERFDRIRLARSEGIGPAGYRRALDRFGSAGEALRLLPGLAGRAAGRPMQPADERRIEREIARADALGASWLILGDSDYPALLAGIADAPPLLMLRGDRALLHGPCVAMVGARNASAAAGRIARWLARDLALAGHVVVSGLARGVDTAAHQGALTVEPARTIAVIASGIDIAYPPENATLQERIAREGLLVAEQPPGAEPRARNFPFRNRIIAGLSAATLVVEAAPKSGSLITARLAGDYGREVLAVPGSPLDPRAHGCNELIRAGATLVQSAADVIEAISPFAMRQPTLPLEAAPRPRPAAAPSAPVPAAGGENGAGGRDVLGLLGPVPVPVDELIRQSGLDPSAVQTMLLDLELAGRLERHPGARVALRPAS</sequence>
<evidence type="ECO:0000313" key="5">
    <source>
        <dbReference type="EMBL" id="MBB3927438.1"/>
    </source>
</evidence>
<accession>A0A7W6BIB0</accession>
<dbReference type="NCBIfam" id="TIGR00732">
    <property type="entry name" value="dprA"/>
    <property type="match status" value="1"/>
</dbReference>
<reference evidence="5 6" key="1">
    <citation type="submission" date="2020-08" db="EMBL/GenBank/DDBJ databases">
        <title>Genomic Encyclopedia of Type Strains, Phase IV (KMG-IV): sequencing the most valuable type-strain genomes for metagenomic binning, comparative biology and taxonomic classification.</title>
        <authorList>
            <person name="Goeker M."/>
        </authorList>
    </citation>
    <scope>NUCLEOTIDE SEQUENCE [LARGE SCALE GENOMIC DNA]</scope>
    <source>
        <strain evidence="5 6">DSM 26189</strain>
    </source>
</reference>
<feature type="region of interest" description="Disordered" evidence="2">
    <location>
        <begin position="295"/>
        <end position="316"/>
    </location>
</feature>
<gene>
    <name evidence="5" type="ORF">GGR43_003169</name>
</gene>
<dbReference type="RefSeq" id="WP_188072940.1">
    <property type="nucleotide sequence ID" value="NZ_JACIDT010000012.1"/>
</dbReference>
<dbReference type="Pfam" id="PF17782">
    <property type="entry name" value="WHD_DprA"/>
    <property type="match status" value="1"/>
</dbReference>
<dbReference type="Pfam" id="PF21102">
    <property type="entry name" value="DprA_N"/>
    <property type="match status" value="1"/>
</dbReference>
<dbReference type="PANTHER" id="PTHR43022">
    <property type="entry name" value="PROTEIN SMF"/>
    <property type="match status" value="1"/>
</dbReference>
<evidence type="ECO:0000259" key="4">
    <source>
        <dbReference type="Pfam" id="PF17782"/>
    </source>
</evidence>
<dbReference type="AlphaFoldDB" id="A0A7W6BIB0"/>
<feature type="domain" description="DprA winged helix" evidence="4">
    <location>
        <begin position="318"/>
        <end position="367"/>
    </location>
</feature>
<evidence type="ECO:0000256" key="1">
    <source>
        <dbReference type="ARBA" id="ARBA00006525"/>
    </source>
</evidence>
<dbReference type="SUPFAM" id="SSF102405">
    <property type="entry name" value="MCP/YpsA-like"/>
    <property type="match status" value="1"/>
</dbReference>
<dbReference type="InterPro" id="IPR057666">
    <property type="entry name" value="DrpA_SLOG"/>
</dbReference>
<feature type="compositionally biased region" description="Low complexity" evidence="2">
    <location>
        <begin position="295"/>
        <end position="313"/>
    </location>
</feature>
<evidence type="ECO:0000313" key="6">
    <source>
        <dbReference type="Proteomes" id="UP000571950"/>
    </source>
</evidence>
<feature type="domain" description="Smf/DprA SLOG" evidence="3">
    <location>
        <begin position="74"/>
        <end position="282"/>
    </location>
</feature>
<dbReference type="Gene3D" id="1.10.10.10">
    <property type="entry name" value="Winged helix-like DNA-binding domain superfamily/Winged helix DNA-binding domain"/>
    <property type="match status" value="1"/>
</dbReference>
<dbReference type="InterPro" id="IPR041614">
    <property type="entry name" value="DprA_WH"/>
</dbReference>
<dbReference type="Pfam" id="PF02481">
    <property type="entry name" value="DNA_processg_A"/>
    <property type="match status" value="1"/>
</dbReference>
<evidence type="ECO:0000256" key="2">
    <source>
        <dbReference type="SAM" id="MobiDB-lite"/>
    </source>
</evidence>
<dbReference type="InterPro" id="IPR003488">
    <property type="entry name" value="DprA"/>
</dbReference>
<keyword evidence="6" id="KW-1185">Reference proteome</keyword>